<sequence>MSKAPLGAPLAAILGCAGARPTAEERALFSAANPLGFILFRRNVDTPTQVADLVAELRALVGRADAPVLIDQEGGRVCRLAPPHWRAVPPQGVVASLYSRDPALAREAVRLNTRLIAADLVALGIDVNCLPLLDVPSADGHAVIGDRAFGTDPATVADLGHVCAEALLEAGVLPVVKHLPGHGRARADSHEELPVVTTPRADLERTDFAPFRALADAPLGMTAHVVYTAIDADRPATLSPTVITEIIRGHIGFDGLLLTDDISMKALNGDFTRRAGLSLDAGCDVVLHCNGDLAEMRAVVAGCRPMDAAALARLDRCHAARRRPAPFDADTAVTRLRELMPA</sequence>
<dbReference type="GO" id="GO:0004563">
    <property type="term" value="F:beta-N-acetylhexosaminidase activity"/>
    <property type="evidence" value="ECO:0007669"/>
    <property type="project" value="UniProtKB-EC"/>
</dbReference>
<dbReference type="RefSeq" id="WP_184043588.1">
    <property type="nucleotide sequence ID" value="NZ_JACIGK010000009.1"/>
</dbReference>
<evidence type="ECO:0000256" key="4">
    <source>
        <dbReference type="ARBA" id="ARBA00022801"/>
    </source>
</evidence>
<feature type="domain" description="Glycoside hydrolase family 3 N-terminal" evidence="6">
    <location>
        <begin position="19"/>
        <end position="299"/>
    </location>
</feature>
<keyword evidence="8" id="KW-1185">Reference proteome</keyword>
<dbReference type="InterPro" id="IPR036962">
    <property type="entry name" value="Glyco_hydro_3_N_sf"/>
</dbReference>
<evidence type="ECO:0000259" key="6">
    <source>
        <dbReference type="Pfam" id="PF00933"/>
    </source>
</evidence>
<protein>
    <recommendedName>
        <fullName evidence="3">beta-N-acetylhexosaminidase</fullName>
        <ecNumber evidence="3">3.2.1.52</ecNumber>
    </recommendedName>
</protein>
<evidence type="ECO:0000313" key="8">
    <source>
        <dbReference type="Proteomes" id="UP000554286"/>
    </source>
</evidence>
<reference evidence="7 8" key="1">
    <citation type="submission" date="2020-08" db="EMBL/GenBank/DDBJ databases">
        <title>Genome sequencing of Purple Non-Sulfur Bacteria from various extreme environments.</title>
        <authorList>
            <person name="Mayer M."/>
        </authorList>
    </citation>
    <scope>NUCLEOTIDE SEQUENCE [LARGE SCALE GENOMIC DNA]</scope>
    <source>
        <strain evidence="7 8">JA131</strain>
    </source>
</reference>
<organism evidence="7 8">
    <name type="scientific">Roseospira visakhapatnamensis</name>
    <dbReference type="NCBI Taxonomy" id="390880"/>
    <lineage>
        <taxon>Bacteria</taxon>
        <taxon>Pseudomonadati</taxon>
        <taxon>Pseudomonadota</taxon>
        <taxon>Alphaproteobacteria</taxon>
        <taxon>Rhodospirillales</taxon>
        <taxon>Rhodospirillaceae</taxon>
        <taxon>Roseospira</taxon>
    </lineage>
</organism>
<dbReference type="InterPro" id="IPR001764">
    <property type="entry name" value="Glyco_hydro_3_N"/>
</dbReference>
<proteinExistence type="inferred from homology"/>
<dbReference type="GO" id="GO:0009254">
    <property type="term" value="P:peptidoglycan turnover"/>
    <property type="evidence" value="ECO:0007669"/>
    <property type="project" value="TreeGrafter"/>
</dbReference>
<dbReference type="Gene3D" id="3.20.20.300">
    <property type="entry name" value="Glycoside hydrolase, family 3, N-terminal domain"/>
    <property type="match status" value="1"/>
</dbReference>
<dbReference type="Proteomes" id="UP000554286">
    <property type="component" value="Unassembled WGS sequence"/>
</dbReference>
<dbReference type="PANTHER" id="PTHR30480:SF13">
    <property type="entry name" value="BETA-HEXOSAMINIDASE"/>
    <property type="match status" value="1"/>
</dbReference>
<dbReference type="EC" id="3.2.1.52" evidence="3"/>
<comment type="similarity">
    <text evidence="2">Belongs to the glycosyl hydrolase 3 family.</text>
</comment>
<evidence type="ECO:0000256" key="2">
    <source>
        <dbReference type="ARBA" id="ARBA00005336"/>
    </source>
</evidence>
<name>A0A7W6RC64_9PROT</name>
<evidence type="ECO:0000256" key="5">
    <source>
        <dbReference type="ARBA" id="ARBA00023295"/>
    </source>
</evidence>
<dbReference type="AlphaFoldDB" id="A0A7W6RC64"/>
<accession>A0A7W6RC64</accession>
<dbReference type="SUPFAM" id="SSF51445">
    <property type="entry name" value="(Trans)glycosidases"/>
    <property type="match status" value="1"/>
</dbReference>
<dbReference type="InterPro" id="IPR017853">
    <property type="entry name" value="GH"/>
</dbReference>
<dbReference type="EMBL" id="JACIGK010000009">
    <property type="protein sequence ID" value="MBB4265824.1"/>
    <property type="molecule type" value="Genomic_DNA"/>
</dbReference>
<comment type="catalytic activity">
    <reaction evidence="1">
        <text>Hydrolysis of terminal non-reducing N-acetyl-D-hexosamine residues in N-acetyl-beta-D-hexosaminides.</text>
        <dbReference type="EC" id="3.2.1.52"/>
    </reaction>
</comment>
<evidence type="ECO:0000313" key="7">
    <source>
        <dbReference type="EMBL" id="MBB4265824.1"/>
    </source>
</evidence>
<keyword evidence="4 7" id="KW-0378">Hydrolase</keyword>
<evidence type="ECO:0000256" key="3">
    <source>
        <dbReference type="ARBA" id="ARBA00012663"/>
    </source>
</evidence>
<dbReference type="GO" id="GO:0005975">
    <property type="term" value="P:carbohydrate metabolic process"/>
    <property type="evidence" value="ECO:0007669"/>
    <property type="project" value="InterPro"/>
</dbReference>
<comment type="caution">
    <text evidence="7">The sequence shown here is derived from an EMBL/GenBank/DDBJ whole genome shotgun (WGS) entry which is preliminary data.</text>
</comment>
<keyword evidence="5 7" id="KW-0326">Glycosidase</keyword>
<dbReference type="PROSITE" id="PS51257">
    <property type="entry name" value="PROKAR_LIPOPROTEIN"/>
    <property type="match status" value="1"/>
</dbReference>
<dbReference type="InterPro" id="IPR050226">
    <property type="entry name" value="NagZ_Beta-hexosaminidase"/>
</dbReference>
<evidence type="ECO:0000256" key="1">
    <source>
        <dbReference type="ARBA" id="ARBA00001231"/>
    </source>
</evidence>
<gene>
    <name evidence="7" type="ORF">GGD89_001449</name>
</gene>
<dbReference type="Pfam" id="PF00933">
    <property type="entry name" value="Glyco_hydro_3"/>
    <property type="match status" value="1"/>
</dbReference>
<dbReference type="NCBIfam" id="NF003740">
    <property type="entry name" value="PRK05337.1"/>
    <property type="match status" value="1"/>
</dbReference>
<dbReference type="PANTHER" id="PTHR30480">
    <property type="entry name" value="BETA-HEXOSAMINIDASE-RELATED"/>
    <property type="match status" value="1"/>
</dbReference>